<organism evidence="5 6">
    <name type="scientific">Angustibacter luteus</name>
    <dbReference type="NCBI Taxonomy" id="658456"/>
    <lineage>
        <taxon>Bacteria</taxon>
        <taxon>Bacillati</taxon>
        <taxon>Actinomycetota</taxon>
        <taxon>Actinomycetes</taxon>
        <taxon>Kineosporiales</taxon>
        <taxon>Kineosporiaceae</taxon>
    </lineage>
</organism>
<evidence type="ECO:0000256" key="1">
    <source>
        <dbReference type="ARBA" id="ARBA00001933"/>
    </source>
</evidence>
<evidence type="ECO:0000256" key="3">
    <source>
        <dbReference type="ARBA" id="ARBA00022898"/>
    </source>
</evidence>
<dbReference type="InterPro" id="IPR015422">
    <property type="entry name" value="PyrdxlP-dep_Trfase_small"/>
</dbReference>
<dbReference type="InterPro" id="IPR001597">
    <property type="entry name" value="ArAA_b-elim_lyase/Thr_aldolase"/>
</dbReference>
<sequence length="371" mass="39670">MPGPDDLKAVNERRLAARAQCTRFLQGRPHRTPREQLEALAASAEEPSSDFYAAGGDVTALEVEVAGLLGKPAAAFVPSGTMAQQCALRVWSDRTGHRAVGVHALSHLVVHEEAALEELHGIRMRELADGPSPLVADDLAGHPGPLGALVVELPLRDAGYLLPSWDELVALTGAARERGIAVHLDGARLWESQPFYGRDLAEIAALADTVYVSFYKGLGAPAGAALAGPSDVVDEVRQWRHRHGGTLFSSMPYAVAARAGLRDRLGQFAELHRLAGERAAAIGALEGVRVTPDPPHTNAFVIYADVEPQALREACIAFAEAEQVWVLDWATSAAVPGWSKVEFVVDVDHLDWSAEQAAARVGQVLDLARRG</sequence>
<comment type="cofactor">
    <cofactor evidence="1">
        <name>pyridoxal 5'-phosphate</name>
        <dbReference type="ChEBI" id="CHEBI:597326"/>
    </cofactor>
</comment>
<gene>
    <name evidence="5" type="ORF">ACFQDO_09230</name>
</gene>
<dbReference type="Gene3D" id="3.90.1150.10">
    <property type="entry name" value="Aspartate Aminotransferase, domain 1"/>
    <property type="match status" value="1"/>
</dbReference>
<dbReference type="PANTHER" id="PTHR48097:SF9">
    <property type="entry name" value="L-THREONINE ALDOLASE"/>
    <property type="match status" value="1"/>
</dbReference>
<comment type="caution">
    <text evidence="5">The sequence shown here is derived from an EMBL/GenBank/DDBJ whole genome shotgun (WGS) entry which is preliminary data.</text>
</comment>
<protein>
    <submittedName>
        <fullName evidence="5">Threonine aldolase family protein</fullName>
    </submittedName>
</protein>
<dbReference type="Pfam" id="PF01212">
    <property type="entry name" value="Beta_elim_lyase"/>
    <property type="match status" value="1"/>
</dbReference>
<dbReference type="InterPro" id="IPR015421">
    <property type="entry name" value="PyrdxlP-dep_Trfase_major"/>
</dbReference>
<feature type="domain" description="Aromatic amino acid beta-eliminating lyase/threonine aldolase" evidence="4">
    <location>
        <begin position="50"/>
        <end position="304"/>
    </location>
</feature>
<evidence type="ECO:0000313" key="5">
    <source>
        <dbReference type="EMBL" id="MFC6007309.1"/>
    </source>
</evidence>
<dbReference type="Gene3D" id="3.40.640.10">
    <property type="entry name" value="Type I PLP-dependent aspartate aminotransferase-like (Major domain)"/>
    <property type="match status" value="1"/>
</dbReference>
<name>A0ABW1JDN8_9ACTN</name>
<keyword evidence="6" id="KW-1185">Reference proteome</keyword>
<dbReference type="PANTHER" id="PTHR48097">
    <property type="entry name" value="L-THREONINE ALDOLASE-RELATED"/>
    <property type="match status" value="1"/>
</dbReference>
<dbReference type="Proteomes" id="UP001596189">
    <property type="component" value="Unassembled WGS sequence"/>
</dbReference>
<comment type="similarity">
    <text evidence="2">Belongs to the threonine aldolase family.</text>
</comment>
<proteinExistence type="inferred from homology"/>
<dbReference type="RefSeq" id="WP_345716112.1">
    <property type="nucleotide sequence ID" value="NZ_BAABFP010000004.1"/>
</dbReference>
<dbReference type="EMBL" id="JBHSRD010000003">
    <property type="protein sequence ID" value="MFC6007309.1"/>
    <property type="molecule type" value="Genomic_DNA"/>
</dbReference>
<evidence type="ECO:0000259" key="4">
    <source>
        <dbReference type="Pfam" id="PF01212"/>
    </source>
</evidence>
<keyword evidence="3" id="KW-0663">Pyridoxal phosphate</keyword>
<evidence type="ECO:0000256" key="2">
    <source>
        <dbReference type="ARBA" id="ARBA00006966"/>
    </source>
</evidence>
<accession>A0ABW1JDN8</accession>
<dbReference type="SUPFAM" id="SSF53383">
    <property type="entry name" value="PLP-dependent transferases"/>
    <property type="match status" value="1"/>
</dbReference>
<evidence type="ECO:0000313" key="6">
    <source>
        <dbReference type="Proteomes" id="UP001596189"/>
    </source>
</evidence>
<dbReference type="InterPro" id="IPR015424">
    <property type="entry name" value="PyrdxlP-dep_Trfase"/>
</dbReference>
<reference evidence="6" key="1">
    <citation type="journal article" date="2019" name="Int. J. Syst. Evol. Microbiol.">
        <title>The Global Catalogue of Microorganisms (GCM) 10K type strain sequencing project: providing services to taxonomists for standard genome sequencing and annotation.</title>
        <authorList>
            <consortium name="The Broad Institute Genomics Platform"/>
            <consortium name="The Broad Institute Genome Sequencing Center for Infectious Disease"/>
            <person name="Wu L."/>
            <person name="Ma J."/>
        </authorList>
    </citation>
    <scope>NUCLEOTIDE SEQUENCE [LARGE SCALE GENOMIC DNA]</scope>
    <source>
        <strain evidence="6">KACC 14249</strain>
    </source>
</reference>